<dbReference type="PROSITE" id="PS50109">
    <property type="entry name" value="HIS_KIN"/>
    <property type="match status" value="1"/>
</dbReference>
<evidence type="ECO:0000256" key="10">
    <source>
        <dbReference type="SAM" id="Phobius"/>
    </source>
</evidence>
<dbReference type="SMART" id="SM00387">
    <property type="entry name" value="HATPase_c"/>
    <property type="match status" value="1"/>
</dbReference>
<feature type="domain" description="HAMP" evidence="12">
    <location>
        <begin position="228"/>
        <end position="281"/>
    </location>
</feature>
<comment type="catalytic activity">
    <reaction evidence="1">
        <text>ATP + protein L-histidine = ADP + protein N-phospho-L-histidine.</text>
        <dbReference type="EC" id="2.7.13.3"/>
    </reaction>
</comment>
<keyword evidence="10" id="KW-0812">Transmembrane</keyword>
<evidence type="ECO:0000256" key="3">
    <source>
        <dbReference type="ARBA" id="ARBA00012438"/>
    </source>
</evidence>
<dbReference type="InterPro" id="IPR036097">
    <property type="entry name" value="HisK_dim/P_sf"/>
</dbReference>
<keyword evidence="14" id="KW-1185">Reference proteome</keyword>
<keyword evidence="5" id="KW-0808">Transferase</keyword>
<sequence length="589" mass="66330">MLVGYGVAFAVIVTGIASGFLIAKHAEDKAQEIHAEAIEDMQNVSQMQGSLVKFLIRKKSLLEKPTTEVATLEFQKEFAHFIEDYQQFKEDWQDFRDSDEFEETKATEDTTETEAEIATAILQDHEVAVKNYMQQMDLFLEQLDPSLLKPEQISVIQTSLEKSDRSSFIKELDSFIGKTSALADATKEEHREAVAVLQQASIRKMEIMLSSMILSGAIGLLVIWAMSRILLRPLQYMTKIAQQSIQDSNFDLKVPVTSQDEAGILAETFNTYIQFVNQLLVQHKTTNQKLQTTLEKLQRTQGQMLQNEKMSSLGQMVAGVAHEINNPVSFIHGNLAHVQEYAKDLLGIIYMYQMHYPNPVDDIQTEAEEIDLEFIQDDLPKTLSSMKMGTDRIREIVLSLRNFSRIDEAEIKLVDIHEGLDSTLMILNHRLKASPERPEIQIIKDYALLPAVECYPGLLNQVFMNILTNGIDALEEVGTRNNPRQIMLRTSLVEGKYVRIAIADNGSGISLEVKQRIFDPFFTTKPIGKGTGMGMSISYQIITERHEGTLECFSTLGEGTEFVIQLPVREGEGDRGHGDAVTRGEEDGI</sequence>
<dbReference type="CDD" id="cd00082">
    <property type="entry name" value="HisKA"/>
    <property type="match status" value="1"/>
</dbReference>
<evidence type="ECO:0000313" key="14">
    <source>
        <dbReference type="Proteomes" id="UP000654482"/>
    </source>
</evidence>
<accession>A0A8J7J1S6</accession>
<dbReference type="PANTHER" id="PTHR43065:SF50">
    <property type="entry name" value="HISTIDINE KINASE"/>
    <property type="match status" value="1"/>
</dbReference>
<dbReference type="SUPFAM" id="SSF55874">
    <property type="entry name" value="ATPase domain of HSP90 chaperone/DNA topoisomerase II/histidine kinase"/>
    <property type="match status" value="1"/>
</dbReference>
<dbReference type="EMBL" id="JADEWZ010000010">
    <property type="protein sequence ID" value="MBE9115969.1"/>
    <property type="molecule type" value="Genomic_DNA"/>
</dbReference>
<dbReference type="Gene3D" id="6.10.340.10">
    <property type="match status" value="1"/>
</dbReference>
<dbReference type="InterPro" id="IPR003661">
    <property type="entry name" value="HisK_dim/P_dom"/>
</dbReference>
<evidence type="ECO:0000313" key="13">
    <source>
        <dbReference type="EMBL" id="MBE9115969.1"/>
    </source>
</evidence>
<evidence type="ECO:0000259" key="12">
    <source>
        <dbReference type="PROSITE" id="PS50885"/>
    </source>
</evidence>
<dbReference type="CDD" id="cd06225">
    <property type="entry name" value="HAMP"/>
    <property type="match status" value="1"/>
</dbReference>
<dbReference type="GO" id="GO:0000155">
    <property type="term" value="F:phosphorelay sensor kinase activity"/>
    <property type="evidence" value="ECO:0007669"/>
    <property type="project" value="InterPro"/>
</dbReference>
<evidence type="ECO:0000256" key="9">
    <source>
        <dbReference type="SAM" id="MobiDB-lite"/>
    </source>
</evidence>
<evidence type="ECO:0000256" key="4">
    <source>
        <dbReference type="ARBA" id="ARBA00022553"/>
    </source>
</evidence>
<keyword evidence="6 13" id="KW-0418">Kinase</keyword>
<gene>
    <name evidence="13" type="ORF">IQ249_08695</name>
</gene>
<name>A0A8J7J1S6_9CYAN</name>
<dbReference type="GO" id="GO:0016020">
    <property type="term" value="C:membrane"/>
    <property type="evidence" value="ECO:0007669"/>
    <property type="project" value="UniProtKB-SubCell"/>
</dbReference>
<evidence type="ECO:0000256" key="8">
    <source>
        <dbReference type="SAM" id="Coils"/>
    </source>
</evidence>
<keyword evidence="10" id="KW-0472">Membrane</keyword>
<keyword evidence="10" id="KW-1133">Transmembrane helix</keyword>
<reference evidence="13" key="1">
    <citation type="submission" date="2020-10" db="EMBL/GenBank/DDBJ databases">
        <authorList>
            <person name="Castelo-Branco R."/>
            <person name="Eusebio N."/>
            <person name="Adriana R."/>
            <person name="Vieira A."/>
            <person name="Brugerolle De Fraissinette N."/>
            <person name="Rezende De Castro R."/>
            <person name="Schneider M.P."/>
            <person name="Vasconcelos V."/>
            <person name="Leao P.N."/>
        </authorList>
    </citation>
    <scope>NUCLEOTIDE SEQUENCE</scope>
    <source>
        <strain evidence="13">LEGE 07157</strain>
    </source>
</reference>
<dbReference type="InterPro" id="IPR003594">
    <property type="entry name" value="HATPase_dom"/>
</dbReference>
<evidence type="ECO:0000256" key="6">
    <source>
        <dbReference type="ARBA" id="ARBA00022777"/>
    </source>
</evidence>
<dbReference type="InterPro" id="IPR036890">
    <property type="entry name" value="HATPase_C_sf"/>
</dbReference>
<dbReference type="InterPro" id="IPR004358">
    <property type="entry name" value="Sig_transdc_His_kin-like_C"/>
</dbReference>
<dbReference type="Pfam" id="PF02518">
    <property type="entry name" value="HATPase_c"/>
    <property type="match status" value="1"/>
</dbReference>
<dbReference type="EC" id="2.7.13.3" evidence="3"/>
<dbReference type="PRINTS" id="PR00344">
    <property type="entry name" value="BCTRLSENSOR"/>
</dbReference>
<dbReference type="PANTHER" id="PTHR43065">
    <property type="entry name" value="SENSOR HISTIDINE KINASE"/>
    <property type="match status" value="1"/>
</dbReference>
<feature type="transmembrane region" description="Helical" evidence="10">
    <location>
        <begin position="6"/>
        <end position="23"/>
    </location>
</feature>
<dbReference type="AlphaFoldDB" id="A0A8J7J1S6"/>
<dbReference type="Proteomes" id="UP000654482">
    <property type="component" value="Unassembled WGS sequence"/>
</dbReference>
<keyword evidence="4" id="KW-0597">Phosphoprotein</keyword>
<feature type="domain" description="Histidine kinase" evidence="11">
    <location>
        <begin position="319"/>
        <end position="570"/>
    </location>
</feature>
<comment type="subcellular location">
    <subcellularLocation>
        <location evidence="2">Membrane</location>
    </subcellularLocation>
</comment>
<dbReference type="SUPFAM" id="SSF158472">
    <property type="entry name" value="HAMP domain-like"/>
    <property type="match status" value="1"/>
</dbReference>
<dbReference type="PROSITE" id="PS50885">
    <property type="entry name" value="HAMP"/>
    <property type="match status" value="1"/>
</dbReference>
<dbReference type="InterPro" id="IPR005467">
    <property type="entry name" value="His_kinase_dom"/>
</dbReference>
<feature type="coiled-coil region" evidence="8">
    <location>
        <begin position="280"/>
        <end position="307"/>
    </location>
</feature>
<evidence type="ECO:0000259" key="11">
    <source>
        <dbReference type="PROSITE" id="PS50109"/>
    </source>
</evidence>
<dbReference type="Gene3D" id="1.10.287.130">
    <property type="match status" value="1"/>
</dbReference>
<proteinExistence type="predicted"/>
<dbReference type="Gene3D" id="3.30.565.10">
    <property type="entry name" value="Histidine kinase-like ATPase, C-terminal domain"/>
    <property type="match status" value="1"/>
</dbReference>
<feature type="transmembrane region" description="Helical" evidence="10">
    <location>
        <begin position="207"/>
        <end position="226"/>
    </location>
</feature>
<comment type="caution">
    <text evidence="13">The sequence shown here is derived from an EMBL/GenBank/DDBJ whole genome shotgun (WGS) entry which is preliminary data.</text>
</comment>
<dbReference type="SMART" id="SM00304">
    <property type="entry name" value="HAMP"/>
    <property type="match status" value="1"/>
</dbReference>
<evidence type="ECO:0000256" key="7">
    <source>
        <dbReference type="ARBA" id="ARBA00023012"/>
    </source>
</evidence>
<dbReference type="InterPro" id="IPR003660">
    <property type="entry name" value="HAMP_dom"/>
</dbReference>
<evidence type="ECO:0000256" key="1">
    <source>
        <dbReference type="ARBA" id="ARBA00000085"/>
    </source>
</evidence>
<evidence type="ECO:0000256" key="5">
    <source>
        <dbReference type="ARBA" id="ARBA00022679"/>
    </source>
</evidence>
<evidence type="ECO:0000256" key="2">
    <source>
        <dbReference type="ARBA" id="ARBA00004370"/>
    </source>
</evidence>
<dbReference type="Pfam" id="PF00672">
    <property type="entry name" value="HAMP"/>
    <property type="match status" value="1"/>
</dbReference>
<protein>
    <recommendedName>
        <fullName evidence="3">histidine kinase</fullName>
        <ecNumber evidence="3">2.7.13.3</ecNumber>
    </recommendedName>
</protein>
<dbReference type="SUPFAM" id="SSF47384">
    <property type="entry name" value="Homodimeric domain of signal transducing histidine kinase"/>
    <property type="match status" value="1"/>
</dbReference>
<keyword evidence="8" id="KW-0175">Coiled coil</keyword>
<feature type="region of interest" description="Disordered" evidence="9">
    <location>
        <begin position="570"/>
        <end position="589"/>
    </location>
</feature>
<keyword evidence="7" id="KW-0902">Two-component regulatory system</keyword>
<organism evidence="13 14">
    <name type="scientific">Lusitaniella coriacea LEGE 07157</name>
    <dbReference type="NCBI Taxonomy" id="945747"/>
    <lineage>
        <taxon>Bacteria</taxon>
        <taxon>Bacillati</taxon>
        <taxon>Cyanobacteriota</taxon>
        <taxon>Cyanophyceae</taxon>
        <taxon>Spirulinales</taxon>
        <taxon>Lusitaniellaceae</taxon>
        <taxon>Lusitaniella</taxon>
    </lineage>
</organism>